<dbReference type="SUPFAM" id="SSF117130">
    <property type="entry name" value="CsrA-like"/>
    <property type="match status" value="1"/>
</dbReference>
<comment type="function">
    <text evidence="5">A translational regulator that binds mRNA to regulate translation initiation and/or mRNA stability. Usually binds in the 5'-UTR at or near the Shine-Dalgarno sequence preventing ribosome-binding, thus repressing translation. Its main target seems to be the major flagellin gene, while its function is anatagonized by FliW.</text>
</comment>
<dbReference type="Proteomes" id="UP000054709">
    <property type="component" value="Unassembled WGS sequence"/>
</dbReference>
<comment type="caution">
    <text evidence="6">The sequence shown here is derived from an EMBL/GenBank/DDBJ whole genome shotgun (WGS) entry which is preliminary data.</text>
</comment>
<dbReference type="GO" id="GO:0048027">
    <property type="term" value="F:mRNA 5'-UTR binding"/>
    <property type="evidence" value="ECO:0007669"/>
    <property type="project" value="UniProtKB-UniRule"/>
</dbReference>
<organism evidence="6 7">
    <name type="scientific">Paenibacillus etheri</name>
    <dbReference type="NCBI Taxonomy" id="1306852"/>
    <lineage>
        <taxon>Bacteria</taxon>
        <taxon>Bacillati</taxon>
        <taxon>Bacillota</taxon>
        <taxon>Bacilli</taxon>
        <taxon>Bacillales</taxon>
        <taxon>Paenibacillaceae</taxon>
        <taxon>Paenibacillus</taxon>
    </lineage>
</organism>
<keyword evidence="4 5" id="KW-0694">RNA-binding</keyword>
<keyword evidence="2 5" id="KW-0678">Repressor</keyword>
<evidence type="ECO:0000256" key="5">
    <source>
        <dbReference type="HAMAP-Rule" id="MF_00167"/>
    </source>
</evidence>
<dbReference type="GO" id="GO:0006109">
    <property type="term" value="P:regulation of carbohydrate metabolic process"/>
    <property type="evidence" value="ECO:0007669"/>
    <property type="project" value="InterPro"/>
</dbReference>
<dbReference type="NCBIfam" id="TIGR00202">
    <property type="entry name" value="csrA"/>
    <property type="match status" value="1"/>
</dbReference>
<dbReference type="InterPro" id="IPR036107">
    <property type="entry name" value="CsrA_sf"/>
</dbReference>
<dbReference type="GO" id="GO:0005829">
    <property type="term" value="C:cytosol"/>
    <property type="evidence" value="ECO:0007669"/>
    <property type="project" value="TreeGrafter"/>
</dbReference>
<keyword evidence="1 5" id="KW-0963">Cytoplasm</keyword>
<dbReference type="GO" id="GO:0006402">
    <property type="term" value="P:mRNA catabolic process"/>
    <property type="evidence" value="ECO:0007669"/>
    <property type="project" value="InterPro"/>
</dbReference>
<proteinExistence type="inferred from homology"/>
<dbReference type="GO" id="GO:0045947">
    <property type="term" value="P:negative regulation of translational initiation"/>
    <property type="evidence" value="ECO:0007669"/>
    <property type="project" value="UniProtKB-UniRule"/>
</dbReference>
<keyword evidence="7" id="KW-1185">Reference proteome</keyword>
<dbReference type="AlphaFoldDB" id="A0A0W1ASH0"/>
<evidence type="ECO:0000313" key="7">
    <source>
        <dbReference type="Proteomes" id="UP000054709"/>
    </source>
</evidence>
<evidence type="ECO:0000256" key="4">
    <source>
        <dbReference type="ARBA" id="ARBA00022884"/>
    </source>
</evidence>
<dbReference type="GO" id="GO:0044781">
    <property type="term" value="P:bacterial-type flagellum organization"/>
    <property type="evidence" value="ECO:0007669"/>
    <property type="project" value="UniProtKB-KW"/>
</dbReference>
<dbReference type="RefSeq" id="WP_060626352.1">
    <property type="nucleotide sequence ID" value="NZ_LCZJ02000037.1"/>
</dbReference>
<evidence type="ECO:0000313" key="6">
    <source>
        <dbReference type="EMBL" id="KTD84255.1"/>
    </source>
</evidence>
<gene>
    <name evidence="5" type="primary">csrA</name>
    <name evidence="6" type="ORF">UQ64_27155</name>
</gene>
<dbReference type="EMBL" id="LCZJ02000037">
    <property type="protein sequence ID" value="KTD84255.1"/>
    <property type="molecule type" value="Genomic_DNA"/>
</dbReference>
<evidence type="ECO:0000256" key="1">
    <source>
        <dbReference type="ARBA" id="ARBA00022490"/>
    </source>
</evidence>
<dbReference type="GO" id="GO:1902208">
    <property type="term" value="P:regulation of bacterial-type flagellum assembly"/>
    <property type="evidence" value="ECO:0007669"/>
    <property type="project" value="UniProtKB-UniRule"/>
</dbReference>
<dbReference type="InterPro" id="IPR003751">
    <property type="entry name" value="CsrA"/>
</dbReference>
<dbReference type="PANTHER" id="PTHR34984:SF1">
    <property type="entry name" value="CARBON STORAGE REGULATOR"/>
    <property type="match status" value="1"/>
</dbReference>
<evidence type="ECO:0000256" key="3">
    <source>
        <dbReference type="ARBA" id="ARBA00022845"/>
    </source>
</evidence>
<reference evidence="6 7" key="1">
    <citation type="journal article" date="2015" name="Int. Biodeterior. Biodegradation">
        <title>Physiological and genetic screening methods for the isolation of methyl tert-butyl ether-degrading bacteria for bioremediation purposes.</title>
        <authorList>
            <person name="Guisado I.M."/>
            <person name="Purswani J."/>
            <person name="Gonzalez Lopez J."/>
            <person name="Pozo C."/>
        </authorList>
    </citation>
    <scope>NUCLEOTIDE SEQUENCE [LARGE SCALE GENOMIC DNA]</scope>
    <source>
        <strain evidence="6 7">SH7</strain>
    </source>
</reference>
<dbReference type="HAMAP" id="MF_00167">
    <property type="entry name" value="CsrA"/>
    <property type="match status" value="1"/>
</dbReference>
<dbReference type="PANTHER" id="PTHR34984">
    <property type="entry name" value="CARBON STORAGE REGULATOR"/>
    <property type="match status" value="1"/>
</dbReference>
<keyword evidence="5" id="KW-1005">Bacterial flagellum biogenesis</keyword>
<dbReference type="OrthoDB" id="9809061at2"/>
<keyword evidence="3 5" id="KW-0810">Translation regulation</keyword>
<sequence length="78" mass="8760">MLVLSRKKGESIIIQDQIELTVLSVEGDTVKIGISAPKHVDIFRKEVYLSIQETNRESVAPVQSDLNALIERLRGSRK</sequence>
<dbReference type="Gene3D" id="2.60.40.4380">
    <property type="entry name" value="Translational regulator CsrA"/>
    <property type="match status" value="1"/>
</dbReference>
<comment type="subcellular location">
    <subcellularLocation>
        <location evidence="5">Cytoplasm</location>
    </subcellularLocation>
</comment>
<comment type="similarity">
    <text evidence="5">Belongs to the CsrA/RsmA family.</text>
</comment>
<name>A0A0W1ASH0_9BACL</name>
<dbReference type="NCBIfam" id="NF002469">
    <property type="entry name" value="PRK01712.1"/>
    <property type="match status" value="1"/>
</dbReference>
<protein>
    <recommendedName>
        <fullName evidence="5">Translational regulator CsrA</fullName>
    </recommendedName>
</protein>
<dbReference type="Pfam" id="PF02599">
    <property type="entry name" value="CsrA"/>
    <property type="match status" value="1"/>
</dbReference>
<evidence type="ECO:0000256" key="2">
    <source>
        <dbReference type="ARBA" id="ARBA00022491"/>
    </source>
</evidence>
<comment type="subunit">
    <text evidence="5">Homodimer; the beta-strands of each monomer intercalate to form a hydrophobic core, while the alpha-helices form wings that extend away from the core.</text>
</comment>
<dbReference type="FunFam" id="2.60.40.4380:FF:000002">
    <property type="entry name" value="Translational regulator CsrA"/>
    <property type="match status" value="1"/>
</dbReference>
<accession>A0A0W1ASH0</accession>